<dbReference type="EMBL" id="CP136422">
    <property type="protein sequence ID" value="WPX72335.1"/>
    <property type="molecule type" value="Genomic_DNA"/>
</dbReference>
<proteinExistence type="predicted"/>
<keyword evidence="3" id="KW-1185">Reference proteome</keyword>
<evidence type="ECO:0000313" key="3">
    <source>
        <dbReference type="Proteomes" id="UP001325248"/>
    </source>
</evidence>
<evidence type="ECO:0000313" key="2">
    <source>
        <dbReference type="EMBL" id="WPX72335.1"/>
    </source>
</evidence>
<accession>A0ABZ0U5T4</accession>
<evidence type="ECO:0000259" key="1">
    <source>
        <dbReference type="Pfam" id="PF12645"/>
    </source>
</evidence>
<reference evidence="2" key="1">
    <citation type="submission" date="2023-10" db="EMBL/GenBank/DDBJ databases">
        <title>Genome sequence of Blautia coccoides DSM 935.</title>
        <authorList>
            <person name="Boeer T."/>
            <person name="Bengelsdorf F.R."/>
            <person name="Daniel R."/>
            <person name="Poehlein A."/>
        </authorList>
    </citation>
    <scope>NUCLEOTIDE SEQUENCE [LARGE SCALE GENOMIC DNA]</scope>
    <source>
        <strain evidence="2">DSM 935</strain>
    </source>
</reference>
<dbReference type="SUPFAM" id="SSF88946">
    <property type="entry name" value="Sigma2 domain of RNA polymerase sigma factors"/>
    <property type="match status" value="1"/>
</dbReference>
<dbReference type="Pfam" id="PF12645">
    <property type="entry name" value="HTH_16"/>
    <property type="match status" value="1"/>
</dbReference>
<name>A0ABZ0U5T4_9FIRM</name>
<gene>
    <name evidence="2" type="ORF">BLCOC_06710</name>
</gene>
<dbReference type="InterPro" id="IPR024760">
    <property type="entry name" value="HTH_dom_conjug_TS-like"/>
</dbReference>
<feature type="domain" description="Helix-turn-helix conjugative transposon-like" evidence="1">
    <location>
        <begin position="5"/>
        <end position="58"/>
    </location>
</feature>
<dbReference type="InterPro" id="IPR013325">
    <property type="entry name" value="RNA_pol_sigma_r2"/>
</dbReference>
<organism evidence="2 3">
    <name type="scientific">Blautia producta</name>
    <dbReference type="NCBI Taxonomy" id="33035"/>
    <lineage>
        <taxon>Bacteria</taxon>
        <taxon>Bacillati</taxon>
        <taxon>Bacillota</taxon>
        <taxon>Clostridia</taxon>
        <taxon>Lachnospirales</taxon>
        <taxon>Lachnospiraceae</taxon>
        <taxon>Blautia</taxon>
    </lineage>
</organism>
<sequence length="62" mass="7378">MDFATLLEQAQNGDREAELVIIQMYKPLIIKEALVYGVFDEDLYQELIERTILCIRRYQEPK</sequence>
<protein>
    <recommendedName>
        <fullName evidence="1">Helix-turn-helix conjugative transposon-like domain-containing protein</fullName>
    </recommendedName>
</protein>
<dbReference type="Proteomes" id="UP001325248">
    <property type="component" value="Chromosome"/>
</dbReference>